<dbReference type="Pfam" id="PF13424">
    <property type="entry name" value="TPR_12"/>
    <property type="match status" value="2"/>
</dbReference>
<feature type="domain" description="AAA+ ATPase" evidence="2">
    <location>
        <begin position="232"/>
        <end position="381"/>
    </location>
</feature>
<dbReference type="SMART" id="SM00028">
    <property type="entry name" value="TPR"/>
    <property type="match status" value="5"/>
</dbReference>
<gene>
    <name evidence="3" type="ORF">SBRY_10491</name>
</gene>
<dbReference type="PANTHER" id="PTHR47691">
    <property type="entry name" value="REGULATOR-RELATED"/>
    <property type="match status" value="1"/>
</dbReference>
<dbReference type="InterPro" id="IPR011990">
    <property type="entry name" value="TPR-like_helical_dom_sf"/>
</dbReference>
<dbReference type="Proteomes" id="UP001153328">
    <property type="component" value="Unassembled WGS sequence"/>
</dbReference>
<dbReference type="InterPro" id="IPR003593">
    <property type="entry name" value="AAA+_ATPase"/>
</dbReference>
<dbReference type="Pfam" id="PF13191">
    <property type="entry name" value="AAA_16"/>
    <property type="match status" value="1"/>
</dbReference>
<dbReference type="AlphaFoldDB" id="A0A9W4E313"/>
<dbReference type="SMART" id="SM00382">
    <property type="entry name" value="AAA"/>
    <property type="match status" value="1"/>
</dbReference>
<comment type="caution">
    <text evidence="3">The sequence shown here is derived from an EMBL/GenBank/DDBJ whole genome shotgun (WGS) entry which is preliminary data.</text>
</comment>
<feature type="compositionally biased region" description="Basic and acidic residues" evidence="1">
    <location>
        <begin position="172"/>
        <end position="182"/>
    </location>
</feature>
<accession>A0A9W4E313</accession>
<evidence type="ECO:0000256" key="1">
    <source>
        <dbReference type="SAM" id="MobiDB-lite"/>
    </source>
</evidence>
<dbReference type="InterPro" id="IPR041664">
    <property type="entry name" value="AAA_16"/>
</dbReference>
<protein>
    <submittedName>
        <fullName evidence="3">Tetratricopeptide repeat-containing protein</fullName>
    </submittedName>
</protein>
<dbReference type="SUPFAM" id="SSF48452">
    <property type="entry name" value="TPR-like"/>
    <property type="match status" value="1"/>
</dbReference>
<dbReference type="EMBL" id="CAJVAX010000001">
    <property type="protein sequence ID" value="CAG7602048.1"/>
    <property type="molecule type" value="Genomic_DNA"/>
</dbReference>
<dbReference type="InterPro" id="IPR027417">
    <property type="entry name" value="P-loop_NTPase"/>
</dbReference>
<dbReference type="PRINTS" id="PR00364">
    <property type="entry name" value="DISEASERSIST"/>
</dbReference>
<dbReference type="Gene3D" id="1.25.40.10">
    <property type="entry name" value="Tetratricopeptide repeat domain"/>
    <property type="match status" value="2"/>
</dbReference>
<dbReference type="PANTHER" id="PTHR47691:SF3">
    <property type="entry name" value="HTH-TYPE TRANSCRIPTIONAL REGULATOR RV0890C-RELATED"/>
    <property type="match status" value="1"/>
</dbReference>
<feature type="region of interest" description="Disordered" evidence="1">
    <location>
        <begin position="164"/>
        <end position="185"/>
    </location>
</feature>
<evidence type="ECO:0000259" key="2">
    <source>
        <dbReference type="SMART" id="SM00382"/>
    </source>
</evidence>
<dbReference type="SUPFAM" id="SSF52540">
    <property type="entry name" value="P-loop containing nucleoside triphosphate hydrolases"/>
    <property type="match status" value="1"/>
</dbReference>
<dbReference type="InterPro" id="IPR019734">
    <property type="entry name" value="TPR_rpt"/>
</dbReference>
<dbReference type="Gene3D" id="3.40.50.300">
    <property type="entry name" value="P-loop containing nucleotide triphosphate hydrolases"/>
    <property type="match status" value="1"/>
</dbReference>
<proteinExistence type="predicted"/>
<keyword evidence="4" id="KW-1185">Reference proteome</keyword>
<sequence length="1069" mass="115092">MPESRIALREADRAAAERLLARLAAEQGAGDAVLRRARERFDEISGTAAVEYAAYRRALEARQPAPPAPGSGAASRTAGGLVTGVAAAVAFGVDLGHGLSVGAALVTGAAVGAAGVATLGTAAARGRAARRSAAPERGAPGGAEQLRLLWLAALERRGVRPFLEAAPPAKPAEAKPPRRTGGDRSAAARTRAVLEQSFGQLPAADGVFTGRTAEMAQISQAVHQARAAVAGQPTVMVLHGPPGSGRSTLALRAARELKDQFRGACVVDLRGAGDGRAPLPVRDALLHLLNRLGAPRDQLLFRERQDRQDHGQHLRRLSEQYQQHMAGVPVVIVLDDATDPEQVRALVPERSESLVLVTAREPLALAMDGARVRHLEVAPLSQAGTQDLLGRLAESSGLPHPDAGQAERLRGLCAGLPLALRIAGSALGDHHGPARLADDIEVFGPRDPVDRVLALRYHDQPEPNRRLLRRLALAGRASFGAAAAAALMATDDQEAARRLGELAAAGLIDNVRGNRYRPHDLVRAFAAERLLDEEDPVERAAAHERLIRSYADLANTVVRLVEGKTSTRAGRFGQHGFSSLDLALRWLDEESSFITAALRETEGVDRSAVQALLGALCDYCLLRGDLYRLGEISEMAQAQQARQPRSGPDEDRSVLVRSVQWRTGIAARQLGDLDKSKSTLSTVVDLYFEAQHPAGAARALDSLGITLHHQGNLREAEVKLREALAIQADPELEEDRAWTMHALGAVLRDMGQLDSALALLQESLALHRANESVQGEAWAHLQLGQVHLRLGRLDLGEAELRAAGQSYALARDPRGTAWTMTQLARARLLRGEPREAARDLDEAVQRHRASEDARGEAWTLYYLGQALEECGDTDAALRTLERSRSMFSRMRDVYGLACARHHSARVTRDQRAARTGNLRNSGFARQLLQDARQDFRRIGVEHGEAWSCVELAVIDAGNERIVEALTLLEEAYQLFGGLGDRRGQEWAAFLRATLLPLVAAGGSVDQALAILHDLAGREGFPGRDPDLDEYVAAYALLLQRGAAAAGATWEAWRLGMTPTRNSRTVLAPT</sequence>
<name>A0A9W4E313_9ACTN</name>
<evidence type="ECO:0000313" key="4">
    <source>
        <dbReference type="Proteomes" id="UP001153328"/>
    </source>
</evidence>
<evidence type="ECO:0000313" key="3">
    <source>
        <dbReference type="EMBL" id="CAG7602048.1"/>
    </source>
</evidence>
<organism evidence="3 4">
    <name type="scientific">Actinacidiphila bryophytorum</name>
    <dbReference type="NCBI Taxonomy" id="1436133"/>
    <lineage>
        <taxon>Bacteria</taxon>
        <taxon>Bacillati</taxon>
        <taxon>Actinomycetota</taxon>
        <taxon>Actinomycetes</taxon>
        <taxon>Kitasatosporales</taxon>
        <taxon>Streptomycetaceae</taxon>
        <taxon>Actinacidiphila</taxon>
    </lineage>
</organism>
<reference evidence="3" key="1">
    <citation type="submission" date="2021-06" db="EMBL/GenBank/DDBJ databases">
        <authorList>
            <person name="Arsene-Ploetze F."/>
        </authorList>
    </citation>
    <scope>NUCLEOTIDE SEQUENCE</scope>
    <source>
        <strain evidence="3">SBRY1</strain>
    </source>
</reference>
<dbReference type="Pfam" id="PF13374">
    <property type="entry name" value="TPR_10"/>
    <property type="match status" value="1"/>
</dbReference>